<gene>
    <name evidence="1" type="ORF">VSDG_07844</name>
</gene>
<evidence type="ECO:0000313" key="1">
    <source>
        <dbReference type="EMBL" id="ROV91113.1"/>
    </source>
</evidence>
<dbReference type="AlphaFoldDB" id="A0A423VJD1"/>
<protein>
    <submittedName>
        <fullName evidence="1">Uncharacterized protein</fullName>
    </submittedName>
</protein>
<name>A0A423VJD1_CYTCH</name>
<sequence>MPPLAFDQQDDKEHQFSDAGEYPFAVTAPTARISSLPAYSFMTWQTGFPHTTPLSCSSVATCATTPSLSRSSTVFFPLTRPGLPERRTTIRPALLSVLGGTFHTGPLWDVVVFDEESTSDEDEDGGVLSAFAVVVVTVVGAGLANNSNRLRTYALSARATGSPSFTKLRNSDLLSSGLPSGFRSGRRDTGGAPNVTQWTRLKRPVRAFSSDRAGPVAEESMCAYRSAATAPPAEWPVMRRE</sequence>
<organism evidence="1 2">
    <name type="scientific">Cytospora chrysosperma</name>
    <name type="common">Cytospora canker fungus</name>
    <name type="synonym">Sphaeria chrysosperma</name>
    <dbReference type="NCBI Taxonomy" id="252740"/>
    <lineage>
        <taxon>Eukaryota</taxon>
        <taxon>Fungi</taxon>
        <taxon>Dikarya</taxon>
        <taxon>Ascomycota</taxon>
        <taxon>Pezizomycotina</taxon>
        <taxon>Sordariomycetes</taxon>
        <taxon>Sordariomycetidae</taxon>
        <taxon>Diaporthales</taxon>
        <taxon>Cytosporaceae</taxon>
        <taxon>Cytospora</taxon>
    </lineage>
</organism>
<proteinExistence type="predicted"/>
<dbReference type="Proteomes" id="UP000284375">
    <property type="component" value="Unassembled WGS sequence"/>
</dbReference>
<keyword evidence="2" id="KW-1185">Reference proteome</keyword>
<comment type="caution">
    <text evidence="1">The sequence shown here is derived from an EMBL/GenBank/DDBJ whole genome shotgun (WGS) entry which is preliminary data.</text>
</comment>
<dbReference type="EMBL" id="LJZO01000045">
    <property type="protein sequence ID" value="ROV91113.1"/>
    <property type="molecule type" value="Genomic_DNA"/>
</dbReference>
<evidence type="ECO:0000313" key="2">
    <source>
        <dbReference type="Proteomes" id="UP000284375"/>
    </source>
</evidence>
<reference evidence="1 2" key="1">
    <citation type="submission" date="2015-09" db="EMBL/GenBank/DDBJ databases">
        <title>Host preference determinants of Valsa canker pathogens revealed by comparative genomics.</title>
        <authorList>
            <person name="Yin Z."/>
            <person name="Huang L."/>
        </authorList>
    </citation>
    <scope>NUCLEOTIDE SEQUENCE [LARGE SCALE GENOMIC DNA]</scope>
    <source>
        <strain evidence="1 2">YSFL</strain>
    </source>
</reference>
<accession>A0A423VJD1</accession>